<dbReference type="AlphaFoldDB" id="A0A4V6MBD2"/>
<evidence type="ECO:0000313" key="2">
    <source>
        <dbReference type="EMBL" id="QCS40812.1"/>
    </source>
</evidence>
<keyword evidence="1" id="KW-0812">Transmembrane</keyword>
<dbReference type="KEGG" id="nvr:FEJ81_00055"/>
<dbReference type="GeneID" id="40263616"/>
<keyword evidence="1" id="KW-0472">Membrane</keyword>
<dbReference type="OrthoDB" id="202792at2157"/>
<organism evidence="2 3">
    <name type="scientific">Natrinema versiforme</name>
    <dbReference type="NCBI Taxonomy" id="88724"/>
    <lineage>
        <taxon>Archaea</taxon>
        <taxon>Methanobacteriati</taxon>
        <taxon>Methanobacteriota</taxon>
        <taxon>Stenosarchaea group</taxon>
        <taxon>Halobacteria</taxon>
        <taxon>Halobacteriales</taxon>
        <taxon>Natrialbaceae</taxon>
        <taxon>Natrinema</taxon>
    </lineage>
</organism>
<proteinExistence type="predicted"/>
<evidence type="ECO:0000313" key="3">
    <source>
        <dbReference type="Proteomes" id="UP000302218"/>
    </source>
</evidence>
<feature type="transmembrane region" description="Helical" evidence="1">
    <location>
        <begin position="12"/>
        <end position="34"/>
    </location>
</feature>
<keyword evidence="1" id="KW-1133">Transmembrane helix</keyword>
<sequence length="69" mass="7797">MTFETGYTKYPKLSVFMIFFSIFLMASAVHFVGWDGIVEVESFWETSIFVTGAINGLLALIALIWVAIR</sequence>
<reference evidence="3" key="1">
    <citation type="submission" date="2019-05" db="EMBL/GenBank/DDBJ databases">
        <title>Genome sequence and methylation pattern of the halophilic Archaeon Natrinema versiforme BOL5-4.</title>
        <authorList>
            <person name="DasSarma P."/>
            <person name="Anton B.P."/>
            <person name="DasSarma S.L."/>
            <person name="Martinez F.L."/>
            <person name="Guzman D."/>
            <person name="Roberts R.J."/>
            <person name="DasSarma S."/>
        </authorList>
    </citation>
    <scope>NUCLEOTIDE SEQUENCE [LARGE SCALE GENOMIC DNA]</scope>
    <source>
        <strain evidence="3">BOL5-4</strain>
    </source>
</reference>
<protein>
    <submittedName>
        <fullName evidence="2">Uncharacterized protein</fullName>
    </submittedName>
</protein>
<dbReference type="RefSeq" id="WP_138243340.1">
    <property type="nucleotide sequence ID" value="NZ_CP040330.1"/>
</dbReference>
<gene>
    <name evidence="2" type="ORF">FEJ81_00055</name>
</gene>
<accession>A0A4V6MBD2</accession>
<dbReference type="Proteomes" id="UP000302218">
    <property type="component" value="Chromosome"/>
</dbReference>
<evidence type="ECO:0000256" key="1">
    <source>
        <dbReference type="SAM" id="Phobius"/>
    </source>
</evidence>
<feature type="transmembrane region" description="Helical" evidence="1">
    <location>
        <begin position="46"/>
        <end position="68"/>
    </location>
</feature>
<dbReference type="EMBL" id="CP040330">
    <property type="protein sequence ID" value="QCS40812.1"/>
    <property type="molecule type" value="Genomic_DNA"/>
</dbReference>
<name>A0A4V6MBD2_9EURY</name>